<dbReference type="GO" id="GO:0004609">
    <property type="term" value="F:phosphatidylserine decarboxylase activity"/>
    <property type="evidence" value="ECO:0007669"/>
    <property type="project" value="InterPro"/>
</dbReference>
<dbReference type="STRING" id="2010991.A0A3M2SFS9"/>
<feature type="domain" description="L-tryptophan decarboxylase PsiD-like" evidence="3">
    <location>
        <begin position="69"/>
        <end position="205"/>
    </location>
</feature>
<evidence type="ECO:0000259" key="3">
    <source>
        <dbReference type="Pfam" id="PF12588"/>
    </source>
</evidence>
<comment type="caution">
    <text evidence="4">The sequence shown here is derived from an EMBL/GenBank/DDBJ whole genome shotgun (WGS) entry which is preliminary data.</text>
</comment>
<dbReference type="Pfam" id="PF12588">
    <property type="entry name" value="PSDC"/>
    <property type="match status" value="1"/>
</dbReference>
<gene>
    <name evidence="4" type="ORF">CDV36_003912</name>
</gene>
<dbReference type="Pfam" id="PF02666">
    <property type="entry name" value="PS_Dcarbxylase"/>
    <property type="match status" value="1"/>
</dbReference>
<name>A0A3M2SFS9_9HYPO</name>
<keyword evidence="1" id="KW-0210">Decarboxylase</keyword>
<dbReference type="PANTHER" id="PTHR10067">
    <property type="entry name" value="PHOSPHATIDYLSERINE DECARBOXYLASE"/>
    <property type="match status" value="1"/>
</dbReference>
<dbReference type="PANTHER" id="PTHR10067:SF9">
    <property type="entry name" value="PHOSPHATIDYLSERINE DECARBOXYLASE FAMILY PROTEIN (AFU_ORTHOLOGUE AFUA_7G01730)"/>
    <property type="match status" value="1"/>
</dbReference>
<evidence type="ECO:0000256" key="1">
    <source>
        <dbReference type="ARBA" id="ARBA00022793"/>
    </source>
</evidence>
<organism evidence="4 5">
    <name type="scientific">Fusarium kuroshium</name>
    <dbReference type="NCBI Taxonomy" id="2010991"/>
    <lineage>
        <taxon>Eukaryota</taxon>
        <taxon>Fungi</taxon>
        <taxon>Dikarya</taxon>
        <taxon>Ascomycota</taxon>
        <taxon>Pezizomycotina</taxon>
        <taxon>Sordariomycetes</taxon>
        <taxon>Hypocreomycetidae</taxon>
        <taxon>Hypocreales</taxon>
        <taxon>Nectriaceae</taxon>
        <taxon>Fusarium</taxon>
        <taxon>Fusarium solani species complex</taxon>
    </lineage>
</organism>
<evidence type="ECO:0000313" key="5">
    <source>
        <dbReference type="Proteomes" id="UP000277212"/>
    </source>
</evidence>
<dbReference type="OrthoDB" id="5973539at2759"/>
<dbReference type="InterPro" id="IPR003817">
    <property type="entry name" value="PS_Dcarbxylase"/>
</dbReference>
<dbReference type="AlphaFoldDB" id="A0A3M2SFS9"/>
<sequence length="501" mass="56319">MKVDIHLGKFPATTQGASHVPVPYRRRHPLNPGRSVPGTNPHSFAAWTRTFVAYVDEQYLRPEIPSWPQPIQDLSDLIESTPELRMLASAMFDEVPCKQPYLRDPAGHRQVRDYQHMLHLFSIIMIKIAPSWSMSEHGLGIVGFPFNAVLDWPMATRSGYAFFLKAEVNAKLKVILDTWRDNVLKTNKSQYVLTTDPDGWLSSKVLVTIEGETNVDGQDPLPFHKIFECDPIGDPVHWGFQCWDDFFVRKFRDMDKIRPVAFPDDPRWIVNACESRPYALQANVKEYDTFWLKGQPYSVVEMLNHHPDAGHFIGGTVFQAFLSATAYHRWSSPVAGKVIHSQVINGTYFSEPTFDGFANPEGPDQAGPDRAQGYISHVATRAMFFIDTEGPAGVVCVLFVGMADVSTCEILEKFRQHLPQRVAKGEELGMFHHGGSTYCLLFPPDVNLAWVTAASPGISEKNIPIRSGLAYACPAASTRRARPARKTLEELLGHDRLDMLV</sequence>
<proteinExistence type="predicted"/>
<protein>
    <recommendedName>
        <fullName evidence="3">L-tryptophan decarboxylase PsiD-like domain-containing protein</fullName>
    </recommendedName>
</protein>
<evidence type="ECO:0000313" key="4">
    <source>
        <dbReference type="EMBL" id="RMJ16414.1"/>
    </source>
</evidence>
<dbReference type="GO" id="GO:0005739">
    <property type="term" value="C:mitochondrion"/>
    <property type="evidence" value="ECO:0007669"/>
    <property type="project" value="TreeGrafter"/>
</dbReference>
<keyword evidence="5" id="KW-1185">Reference proteome</keyword>
<dbReference type="EMBL" id="NKUJ01000048">
    <property type="protein sequence ID" value="RMJ16414.1"/>
    <property type="molecule type" value="Genomic_DNA"/>
</dbReference>
<evidence type="ECO:0000256" key="2">
    <source>
        <dbReference type="ARBA" id="ARBA00023239"/>
    </source>
</evidence>
<reference evidence="4 5" key="1">
    <citation type="submission" date="2017-06" db="EMBL/GenBank/DDBJ databases">
        <title>Comparative genomic analysis of Ambrosia Fusariam Clade fungi.</title>
        <authorList>
            <person name="Stajich J.E."/>
            <person name="Carrillo J."/>
            <person name="Kijimoto T."/>
            <person name="Eskalen A."/>
            <person name="O'Donnell K."/>
            <person name="Kasson M."/>
        </authorList>
    </citation>
    <scope>NUCLEOTIDE SEQUENCE [LARGE SCALE GENOMIC DNA]</scope>
    <source>
        <strain evidence="4">UCR3666</strain>
    </source>
</reference>
<keyword evidence="2" id="KW-0456">Lyase</keyword>
<dbReference type="GO" id="GO:0006646">
    <property type="term" value="P:phosphatidylethanolamine biosynthetic process"/>
    <property type="evidence" value="ECO:0007669"/>
    <property type="project" value="TreeGrafter"/>
</dbReference>
<dbReference type="Proteomes" id="UP000277212">
    <property type="component" value="Unassembled WGS sequence"/>
</dbReference>
<dbReference type="InterPro" id="IPR022237">
    <property type="entry name" value="PsiD-like"/>
</dbReference>
<accession>A0A3M2SFS9</accession>